<protein>
    <submittedName>
        <fullName evidence="4">LytR C-terminal domain-containing protein</fullName>
    </submittedName>
</protein>
<feature type="domain" description="LytR/CpsA/Psr regulator C-terminal" evidence="3">
    <location>
        <begin position="90"/>
        <end position="172"/>
    </location>
</feature>
<keyword evidence="2" id="KW-0472">Membrane</keyword>
<evidence type="ECO:0000313" key="4">
    <source>
        <dbReference type="EMBL" id="MFB9312416.1"/>
    </source>
</evidence>
<dbReference type="RefSeq" id="WP_140008275.1">
    <property type="nucleotide sequence ID" value="NZ_JBHMDG010000005.1"/>
</dbReference>
<feature type="transmembrane region" description="Helical" evidence="2">
    <location>
        <begin position="20"/>
        <end position="40"/>
    </location>
</feature>
<dbReference type="Proteomes" id="UP001589750">
    <property type="component" value="Unassembled WGS sequence"/>
</dbReference>
<proteinExistence type="predicted"/>
<reference evidence="4 5" key="1">
    <citation type="submission" date="2024-09" db="EMBL/GenBank/DDBJ databases">
        <authorList>
            <person name="Sun Q."/>
            <person name="Mori K."/>
        </authorList>
    </citation>
    <scope>NUCLEOTIDE SEQUENCE [LARGE SCALE GENOMIC DNA]</scope>
    <source>
        <strain evidence="4 5">JCM 9626</strain>
    </source>
</reference>
<sequence>MASPTGPGRPRAQRSVVFPSPVVVLSIVAVAMAVIAFVATRGDQPTERERVLPAGNESSAASSPAATPKATPSATAKPKPKPKPIQRDDYYVEVYNNSGITGLAGTVGEKATAAGWKVVGTDNWYGSVPTNTVYYPPKMSRVAKQLARDLGIDRTAAADGAMKLDRLTVILTGQL</sequence>
<accession>A0ABV5K6Q3</accession>
<dbReference type="Pfam" id="PF13399">
    <property type="entry name" value="LytR_C"/>
    <property type="match status" value="1"/>
</dbReference>
<keyword evidence="2" id="KW-1133">Transmembrane helix</keyword>
<organism evidence="4 5">
    <name type="scientific">Nocardioides plantarum</name>
    <dbReference type="NCBI Taxonomy" id="29299"/>
    <lineage>
        <taxon>Bacteria</taxon>
        <taxon>Bacillati</taxon>
        <taxon>Actinomycetota</taxon>
        <taxon>Actinomycetes</taxon>
        <taxon>Propionibacteriales</taxon>
        <taxon>Nocardioidaceae</taxon>
        <taxon>Nocardioides</taxon>
    </lineage>
</organism>
<evidence type="ECO:0000256" key="1">
    <source>
        <dbReference type="SAM" id="MobiDB-lite"/>
    </source>
</evidence>
<keyword evidence="2" id="KW-0812">Transmembrane</keyword>
<keyword evidence="5" id="KW-1185">Reference proteome</keyword>
<dbReference type="EMBL" id="JBHMDG010000005">
    <property type="protein sequence ID" value="MFB9312416.1"/>
    <property type="molecule type" value="Genomic_DNA"/>
</dbReference>
<evidence type="ECO:0000313" key="5">
    <source>
        <dbReference type="Proteomes" id="UP001589750"/>
    </source>
</evidence>
<name>A0ABV5K6Q3_9ACTN</name>
<gene>
    <name evidence="4" type="ORF">ACFFRI_05115</name>
</gene>
<feature type="compositionally biased region" description="Low complexity" evidence="1">
    <location>
        <begin position="58"/>
        <end position="77"/>
    </location>
</feature>
<feature type="region of interest" description="Disordered" evidence="1">
    <location>
        <begin position="44"/>
        <end position="87"/>
    </location>
</feature>
<dbReference type="Gene3D" id="3.30.70.2390">
    <property type="match status" value="1"/>
</dbReference>
<comment type="caution">
    <text evidence="4">The sequence shown here is derived from an EMBL/GenBank/DDBJ whole genome shotgun (WGS) entry which is preliminary data.</text>
</comment>
<evidence type="ECO:0000259" key="3">
    <source>
        <dbReference type="Pfam" id="PF13399"/>
    </source>
</evidence>
<dbReference type="InterPro" id="IPR027381">
    <property type="entry name" value="LytR/CpsA/Psr_C"/>
</dbReference>
<evidence type="ECO:0000256" key="2">
    <source>
        <dbReference type="SAM" id="Phobius"/>
    </source>
</evidence>